<keyword evidence="2" id="KW-1185">Reference proteome</keyword>
<reference evidence="2" key="1">
    <citation type="journal article" date="2007" name="Nature">
        <title>The grapevine genome sequence suggests ancestral hexaploidization in major angiosperm phyla.</title>
        <authorList>
            <consortium name="The French-Italian Public Consortium for Grapevine Genome Characterization."/>
            <person name="Jaillon O."/>
            <person name="Aury J.-M."/>
            <person name="Noel B."/>
            <person name="Policriti A."/>
            <person name="Clepet C."/>
            <person name="Casagrande A."/>
            <person name="Choisne N."/>
            <person name="Aubourg S."/>
            <person name="Vitulo N."/>
            <person name="Jubin C."/>
            <person name="Vezzi A."/>
            <person name="Legeai F."/>
            <person name="Hugueney P."/>
            <person name="Dasilva C."/>
            <person name="Horner D."/>
            <person name="Mica E."/>
            <person name="Jublot D."/>
            <person name="Poulain J."/>
            <person name="Bruyere C."/>
            <person name="Billault A."/>
            <person name="Segurens B."/>
            <person name="Gouyvenoux M."/>
            <person name="Ugarte E."/>
            <person name="Cattonaro F."/>
            <person name="Anthouard V."/>
            <person name="Vico V."/>
            <person name="Del Fabbro C."/>
            <person name="Alaux M."/>
            <person name="Di Gaspero G."/>
            <person name="Dumas V."/>
            <person name="Felice N."/>
            <person name="Paillard S."/>
            <person name="Juman I."/>
            <person name="Moroldo M."/>
            <person name="Scalabrin S."/>
            <person name="Canaguier A."/>
            <person name="Le Clainche I."/>
            <person name="Malacrida G."/>
            <person name="Durand E."/>
            <person name="Pesole G."/>
            <person name="Laucou V."/>
            <person name="Chatelet P."/>
            <person name="Merdinoglu D."/>
            <person name="Delledonne M."/>
            <person name="Pezzotti M."/>
            <person name="Lecharny A."/>
            <person name="Scarpelli C."/>
            <person name="Artiguenave F."/>
            <person name="Pe M.E."/>
            <person name="Valle G."/>
            <person name="Morgante M."/>
            <person name="Caboche M."/>
            <person name="Adam-Blondon A.-F."/>
            <person name="Weissenbach J."/>
            <person name="Quetier F."/>
            <person name="Wincker P."/>
        </authorList>
    </citation>
    <scope>NUCLEOTIDE SEQUENCE [LARGE SCALE GENOMIC DNA]</scope>
    <source>
        <strain evidence="2">cv. Pinot noir / PN40024</strain>
    </source>
</reference>
<name>F6HWK6_VITVI</name>
<protein>
    <submittedName>
        <fullName evidence="1">Uncharacterized protein</fullName>
    </submittedName>
</protein>
<dbReference type="HOGENOM" id="CLU_3430184_0_0_1"/>
<gene>
    <name evidence="1" type="ORF">VIT_00s0160g00290</name>
</gene>
<dbReference type="InParanoid" id="F6HWK6"/>
<proteinExistence type="predicted"/>
<evidence type="ECO:0000313" key="1">
    <source>
        <dbReference type="EMBL" id="CCB59070.1"/>
    </source>
</evidence>
<evidence type="ECO:0000313" key="2">
    <source>
        <dbReference type="Proteomes" id="UP000009183"/>
    </source>
</evidence>
<sequence length="19" mass="2089">MANKLVILSSSKFVSHTIL</sequence>
<dbReference type="Proteomes" id="UP000009183">
    <property type="component" value="Unassembled WGS sequence, unordered"/>
</dbReference>
<dbReference type="AlphaFoldDB" id="F6HWK6"/>
<dbReference type="EMBL" id="FN596272">
    <property type="protein sequence ID" value="CCB59070.1"/>
    <property type="molecule type" value="Genomic_DNA"/>
</dbReference>
<accession>F6HWK6</accession>
<organism evidence="1 2">
    <name type="scientific">Vitis vinifera</name>
    <name type="common">Grape</name>
    <dbReference type="NCBI Taxonomy" id="29760"/>
    <lineage>
        <taxon>Eukaryota</taxon>
        <taxon>Viridiplantae</taxon>
        <taxon>Streptophyta</taxon>
        <taxon>Embryophyta</taxon>
        <taxon>Tracheophyta</taxon>
        <taxon>Spermatophyta</taxon>
        <taxon>Magnoliopsida</taxon>
        <taxon>eudicotyledons</taxon>
        <taxon>Gunneridae</taxon>
        <taxon>Pentapetalae</taxon>
        <taxon>rosids</taxon>
        <taxon>Vitales</taxon>
        <taxon>Vitaceae</taxon>
        <taxon>Viteae</taxon>
        <taxon>Vitis</taxon>
    </lineage>
</organism>